<accession>A0A453CTI0</accession>
<reference evidence="1" key="5">
    <citation type="journal article" date="2021" name="G3 (Bethesda)">
        <title>Aegilops tauschii genome assembly Aet v5.0 features greater sequence contiguity and improved annotation.</title>
        <authorList>
            <person name="Wang L."/>
            <person name="Zhu T."/>
            <person name="Rodriguez J.C."/>
            <person name="Deal K.R."/>
            <person name="Dubcovsky J."/>
            <person name="McGuire P.E."/>
            <person name="Lux T."/>
            <person name="Spannagl M."/>
            <person name="Mayer K.F.X."/>
            <person name="Baldrich P."/>
            <person name="Meyers B.C."/>
            <person name="Huo N."/>
            <person name="Gu Y.Q."/>
            <person name="Zhou H."/>
            <person name="Devos K.M."/>
            <person name="Bennetzen J.L."/>
            <person name="Unver T."/>
            <person name="Budak H."/>
            <person name="Gulick P.J."/>
            <person name="Galiba G."/>
            <person name="Kalapos B."/>
            <person name="Nelson D.R."/>
            <person name="Li P."/>
            <person name="You F.M."/>
            <person name="Luo M.C."/>
            <person name="Dvorak J."/>
        </authorList>
    </citation>
    <scope>NUCLEOTIDE SEQUENCE [LARGE SCALE GENOMIC DNA]</scope>
    <source>
        <strain evidence="1">cv. AL8/78</strain>
    </source>
</reference>
<dbReference type="AlphaFoldDB" id="A0A453CTI0"/>
<reference evidence="1" key="3">
    <citation type="journal article" date="2017" name="Nature">
        <title>Genome sequence of the progenitor of the wheat D genome Aegilops tauschii.</title>
        <authorList>
            <person name="Luo M.C."/>
            <person name="Gu Y.Q."/>
            <person name="Puiu D."/>
            <person name="Wang H."/>
            <person name="Twardziok S.O."/>
            <person name="Deal K.R."/>
            <person name="Huo N."/>
            <person name="Zhu T."/>
            <person name="Wang L."/>
            <person name="Wang Y."/>
            <person name="McGuire P.E."/>
            <person name="Liu S."/>
            <person name="Long H."/>
            <person name="Ramasamy R.K."/>
            <person name="Rodriguez J.C."/>
            <person name="Van S.L."/>
            <person name="Yuan L."/>
            <person name="Wang Z."/>
            <person name="Xia Z."/>
            <person name="Xiao L."/>
            <person name="Anderson O.D."/>
            <person name="Ouyang S."/>
            <person name="Liang Y."/>
            <person name="Zimin A.V."/>
            <person name="Pertea G."/>
            <person name="Qi P."/>
            <person name="Bennetzen J.L."/>
            <person name="Dai X."/>
            <person name="Dawson M.W."/>
            <person name="Muller H.G."/>
            <person name="Kugler K."/>
            <person name="Rivarola-Duarte L."/>
            <person name="Spannagl M."/>
            <person name="Mayer K.F.X."/>
            <person name="Lu F.H."/>
            <person name="Bevan M.W."/>
            <person name="Leroy P."/>
            <person name="Li P."/>
            <person name="You F.M."/>
            <person name="Sun Q."/>
            <person name="Liu Z."/>
            <person name="Lyons E."/>
            <person name="Wicker T."/>
            <person name="Salzberg S.L."/>
            <person name="Devos K.M."/>
            <person name="Dvorak J."/>
        </authorList>
    </citation>
    <scope>NUCLEOTIDE SEQUENCE [LARGE SCALE GENOMIC DNA]</scope>
    <source>
        <strain evidence="1">cv. AL8/78</strain>
    </source>
</reference>
<proteinExistence type="predicted"/>
<keyword evidence="2" id="KW-1185">Reference proteome</keyword>
<dbReference type="EnsemblPlants" id="AET2Gv20954100.1">
    <property type="protein sequence ID" value="AET2Gv20954100.1"/>
    <property type="gene ID" value="AET2Gv20954100"/>
</dbReference>
<reference evidence="1" key="4">
    <citation type="submission" date="2019-03" db="UniProtKB">
        <authorList>
            <consortium name="EnsemblPlants"/>
        </authorList>
    </citation>
    <scope>IDENTIFICATION</scope>
</reference>
<reference evidence="2" key="2">
    <citation type="journal article" date="2017" name="Nat. Plants">
        <title>The Aegilops tauschii genome reveals multiple impacts of transposons.</title>
        <authorList>
            <person name="Zhao G."/>
            <person name="Zou C."/>
            <person name="Li K."/>
            <person name="Wang K."/>
            <person name="Li T."/>
            <person name="Gao L."/>
            <person name="Zhang X."/>
            <person name="Wang H."/>
            <person name="Yang Z."/>
            <person name="Liu X."/>
            <person name="Jiang W."/>
            <person name="Mao L."/>
            <person name="Kong X."/>
            <person name="Jiao Y."/>
            <person name="Jia J."/>
        </authorList>
    </citation>
    <scope>NUCLEOTIDE SEQUENCE [LARGE SCALE GENOMIC DNA]</scope>
    <source>
        <strain evidence="2">cv. AL8/78</strain>
    </source>
</reference>
<protein>
    <submittedName>
        <fullName evidence="1">Uncharacterized protein</fullName>
    </submittedName>
</protein>
<sequence length="135" mass="15174">RVSCYSSTPSVPKCESFKHSTCKFWYATNIFHFPEMPSRSFTSPTRALSLWFPSHLPPSRSPPDPRRRRLLLVVVRRPLLATTTHSVSSGRAHRTVGQKLAFLGAVDQLMGGGGWIRVHQSWIRACRRRSSGAGL</sequence>
<evidence type="ECO:0000313" key="2">
    <source>
        <dbReference type="Proteomes" id="UP000015105"/>
    </source>
</evidence>
<dbReference type="Proteomes" id="UP000015105">
    <property type="component" value="Chromosome 2D"/>
</dbReference>
<organism evidence="1 2">
    <name type="scientific">Aegilops tauschii subsp. strangulata</name>
    <name type="common">Goatgrass</name>
    <dbReference type="NCBI Taxonomy" id="200361"/>
    <lineage>
        <taxon>Eukaryota</taxon>
        <taxon>Viridiplantae</taxon>
        <taxon>Streptophyta</taxon>
        <taxon>Embryophyta</taxon>
        <taxon>Tracheophyta</taxon>
        <taxon>Spermatophyta</taxon>
        <taxon>Magnoliopsida</taxon>
        <taxon>Liliopsida</taxon>
        <taxon>Poales</taxon>
        <taxon>Poaceae</taxon>
        <taxon>BOP clade</taxon>
        <taxon>Pooideae</taxon>
        <taxon>Triticodae</taxon>
        <taxon>Triticeae</taxon>
        <taxon>Triticinae</taxon>
        <taxon>Aegilops</taxon>
    </lineage>
</organism>
<dbReference type="Gramene" id="AET2Gv20954100.1">
    <property type="protein sequence ID" value="AET2Gv20954100.1"/>
    <property type="gene ID" value="AET2Gv20954100"/>
</dbReference>
<name>A0A453CTI0_AEGTS</name>
<reference evidence="2" key="1">
    <citation type="journal article" date="2014" name="Science">
        <title>Ancient hybridizations among the ancestral genomes of bread wheat.</title>
        <authorList>
            <consortium name="International Wheat Genome Sequencing Consortium,"/>
            <person name="Marcussen T."/>
            <person name="Sandve S.R."/>
            <person name="Heier L."/>
            <person name="Spannagl M."/>
            <person name="Pfeifer M."/>
            <person name="Jakobsen K.S."/>
            <person name="Wulff B.B."/>
            <person name="Steuernagel B."/>
            <person name="Mayer K.F."/>
            <person name="Olsen O.A."/>
        </authorList>
    </citation>
    <scope>NUCLEOTIDE SEQUENCE [LARGE SCALE GENOMIC DNA]</scope>
    <source>
        <strain evidence="2">cv. AL8/78</strain>
    </source>
</reference>
<evidence type="ECO:0000313" key="1">
    <source>
        <dbReference type="EnsemblPlants" id="AET2Gv20954100.1"/>
    </source>
</evidence>